<evidence type="ECO:0000259" key="2">
    <source>
        <dbReference type="Pfam" id="PF03551"/>
    </source>
</evidence>
<keyword evidence="4" id="KW-1185">Reference proteome</keyword>
<evidence type="ECO:0000313" key="3">
    <source>
        <dbReference type="EMBL" id="THG35085.1"/>
    </source>
</evidence>
<dbReference type="Gene3D" id="1.10.10.10">
    <property type="entry name" value="Winged helix-like DNA-binding domain superfamily/Winged helix DNA-binding domain"/>
    <property type="match status" value="1"/>
</dbReference>
<feature type="domain" description="Transcription regulator PadR N-terminal" evidence="2">
    <location>
        <begin position="7"/>
        <end position="76"/>
    </location>
</feature>
<dbReference type="RefSeq" id="WP_136422139.1">
    <property type="nucleotide sequence ID" value="NZ_SSSN01000003.1"/>
</dbReference>
<dbReference type="SUPFAM" id="SSF46785">
    <property type="entry name" value="Winged helix' DNA-binding domain"/>
    <property type="match status" value="1"/>
</dbReference>
<sequence length="202" mass="21309">MSVRMGLLAILDEGACYGHQLRSEFDRRTVATTPLNVGQVYSTLDRLERDGLVARGETDADGLQLWRITPLGSAAVSDWLGSPVARVATGRDELVVKVALAVTLPGVDALALLETELTAAEERSSVVGHSEAGQPAPDSLPGDVIAAAVREAAEADIRWLTVIRNRVLASPELAAGLPNSAVRPRRGRPARSDESESPALSG</sequence>
<dbReference type="InterPro" id="IPR005149">
    <property type="entry name" value="Tscrpt_reg_PadR_N"/>
</dbReference>
<gene>
    <name evidence="3" type="ORF">E6C70_03170</name>
</gene>
<dbReference type="Proteomes" id="UP000307380">
    <property type="component" value="Unassembled WGS sequence"/>
</dbReference>
<comment type="caution">
    <text evidence="3">The sequence shown here is derived from an EMBL/GenBank/DDBJ whole genome shotgun (WGS) entry which is preliminary data.</text>
</comment>
<dbReference type="AlphaFoldDB" id="A0A4S4FYI5"/>
<dbReference type="InterPro" id="IPR036388">
    <property type="entry name" value="WH-like_DNA-bd_sf"/>
</dbReference>
<dbReference type="Pfam" id="PF03551">
    <property type="entry name" value="PadR"/>
    <property type="match status" value="1"/>
</dbReference>
<dbReference type="OrthoDB" id="3186544at2"/>
<dbReference type="EMBL" id="SSSN01000003">
    <property type="protein sequence ID" value="THG35085.1"/>
    <property type="molecule type" value="Genomic_DNA"/>
</dbReference>
<accession>A0A4S4FYI5</accession>
<name>A0A4S4FYI5_9MICO</name>
<protein>
    <submittedName>
        <fullName evidence="3">PadR family transcriptional regulator</fullName>
    </submittedName>
</protein>
<proteinExistence type="predicted"/>
<dbReference type="PANTHER" id="PTHR43252:SF6">
    <property type="entry name" value="NEGATIVE TRANSCRIPTION REGULATOR PADR"/>
    <property type="match status" value="1"/>
</dbReference>
<dbReference type="PANTHER" id="PTHR43252">
    <property type="entry name" value="TRANSCRIPTIONAL REGULATOR YQJI"/>
    <property type="match status" value="1"/>
</dbReference>
<evidence type="ECO:0000256" key="1">
    <source>
        <dbReference type="SAM" id="MobiDB-lite"/>
    </source>
</evidence>
<organism evidence="3 4">
    <name type="scientific">Orlajensenia flava</name>
    <dbReference type="NCBI Taxonomy" id="2565934"/>
    <lineage>
        <taxon>Bacteria</taxon>
        <taxon>Bacillati</taxon>
        <taxon>Actinomycetota</taxon>
        <taxon>Actinomycetes</taxon>
        <taxon>Micrococcales</taxon>
        <taxon>Microbacteriaceae</taxon>
        <taxon>Orlajensenia</taxon>
    </lineage>
</organism>
<reference evidence="3 4" key="1">
    <citation type="submission" date="2019-04" db="EMBL/GenBank/DDBJ databases">
        <authorList>
            <person name="Jiang L."/>
        </authorList>
    </citation>
    <scope>NUCLEOTIDE SEQUENCE [LARGE SCALE GENOMIC DNA]</scope>
    <source>
        <strain evidence="3 4">YIM 131861</strain>
    </source>
</reference>
<feature type="region of interest" description="Disordered" evidence="1">
    <location>
        <begin position="178"/>
        <end position="202"/>
    </location>
</feature>
<evidence type="ECO:0000313" key="4">
    <source>
        <dbReference type="Proteomes" id="UP000307380"/>
    </source>
</evidence>
<dbReference type="InterPro" id="IPR036390">
    <property type="entry name" value="WH_DNA-bd_sf"/>
</dbReference>